<evidence type="ECO:0000313" key="1">
    <source>
        <dbReference type="EMBL" id="MFB9823366.1"/>
    </source>
</evidence>
<reference evidence="1" key="1">
    <citation type="submission" date="2024-09" db="EMBL/GenBank/DDBJ databases">
        <authorList>
            <person name="Sun Q."/>
        </authorList>
    </citation>
    <scope>NUCLEOTIDE SEQUENCE [LARGE SCALE GENOMIC DNA]</scope>
    <source>
        <strain evidence="1">JCM 31273</strain>
    </source>
</reference>
<gene>
    <name evidence="1" type="primary">rdfA</name>
    <name evidence="1" type="ORF">ACFFOL_04080</name>
</gene>
<dbReference type="Proteomes" id="UP001589595">
    <property type="component" value="Unassembled WGS sequence"/>
</dbReference>
<dbReference type="RefSeq" id="WP_222921388.1">
    <property type="nucleotide sequence ID" value="NZ_CP082286.1"/>
</dbReference>
<protein>
    <submittedName>
        <fullName evidence="1">Rod-determining factor RdfA</fullName>
    </submittedName>
</protein>
<organism evidence="1 2">
    <name type="scientific">Halobaculum roseum</name>
    <dbReference type="NCBI Taxonomy" id="2175149"/>
    <lineage>
        <taxon>Archaea</taxon>
        <taxon>Methanobacteriati</taxon>
        <taxon>Methanobacteriota</taxon>
        <taxon>Stenosarchaea group</taxon>
        <taxon>Halobacteria</taxon>
        <taxon>Halobacteriales</taxon>
        <taxon>Haloferacaceae</taxon>
        <taxon>Halobaculum</taxon>
    </lineage>
</organism>
<sequence length="203" mass="22697">MTGERTTPSNKVDRVAQAYGLDDLGAELEARWLGVDGEQSSTRDLATLFNKRVLEAAVDRSDAFTFTGTVDQLYRRLTDDDTGDAALVRSRLEQHGVDVDAVTDDFVSHQTIHRYLKNHRELERPEQTPEDRKASAVDTVQRLRGRTTAVAEQTIESLANNDILDVGQFSILNDIQVLCENCGRSYDVTTFIERDGCQCATEN</sequence>
<proteinExistence type="predicted"/>
<dbReference type="InterPro" id="IPR048925">
    <property type="entry name" value="RdfA"/>
</dbReference>
<dbReference type="GeneID" id="67211512"/>
<dbReference type="EMBL" id="JBHMAJ010000002">
    <property type="protein sequence ID" value="MFB9823366.1"/>
    <property type="molecule type" value="Genomic_DNA"/>
</dbReference>
<keyword evidence="2" id="KW-1185">Reference proteome</keyword>
<evidence type="ECO:0000313" key="2">
    <source>
        <dbReference type="Proteomes" id="UP001589595"/>
    </source>
</evidence>
<dbReference type="AlphaFoldDB" id="A0ABD5MHQ7"/>
<dbReference type="Pfam" id="PF21811">
    <property type="entry name" value="RdfA"/>
    <property type="match status" value="1"/>
</dbReference>
<name>A0ABD5MHQ7_9EURY</name>
<accession>A0ABD5MHQ7</accession>
<comment type="caution">
    <text evidence="1">The sequence shown here is derived from an EMBL/GenBank/DDBJ whole genome shotgun (WGS) entry which is preliminary data.</text>
</comment>